<accession>A0AAD1H287</accession>
<dbReference type="AlphaFoldDB" id="A0AAD1H287"/>
<feature type="compositionally biased region" description="Gly residues" evidence="1">
    <location>
        <begin position="141"/>
        <end position="152"/>
    </location>
</feature>
<evidence type="ECO:0000313" key="3">
    <source>
        <dbReference type="Proteomes" id="UP000464624"/>
    </source>
</evidence>
<organism evidence="2 3">
    <name type="scientific">Mycobacterium xenopi</name>
    <dbReference type="NCBI Taxonomy" id="1789"/>
    <lineage>
        <taxon>Bacteria</taxon>
        <taxon>Bacillati</taxon>
        <taxon>Actinomycetota</taxon>
        <taxon>Actinomycetes</taxon>
        <taxon>Mycobacteriales</taxon>
        <taxon>Mycobacteriaceae</taxon>
        <taxon>Mycobacterium</taxon>
    </lineage>
</organism>
<feature type="region of interest" description="Disordered" evidence="1">
    <location>
        <begin position="117"/>
        <end position="173"/>
    </location>
</feature>
<dbReference type="Proteomes" id="UP000464624">
    <property type="component" value="Chromosome"/>
</dbReference>
<sequence>MPRIRTIKPAFWDSPDTAAADLRTRLLYIAMWNWADDYGIGDATPVRLIGFAFPNDEIPVSDYPRILSEVSRAYGVVYFEHAGRRYFVIPEWEKHQRTEKRAKPDEALIEAANAAISAAQRPDAESPRNSAEIPPLSDGTPGAGTGEQGNRGTGEQTTTARENDEPWPPEPQDAVDAEVLNSAPKFIDNPSRPTPPKPTDAARTVVRTTLGTGYPRTTIDRLAVQVIKLAREGHPDALIREALHEWDHRADCMKAEFLPTVLGDIVKRSRAAPAANGHQLQGADLRAAENEKFKRQLRQLRQQQELP</sequence>
<gene>
    <name evidence="2" type="ORF">MYXE_19290</name>
</gene>
<dbReference type="KEGG" id="mxe:MYXE_19290"/>
<name>A0AAD1H287_MYCXE</name>
<evidence type="ECO:0000313" key="2">
    <source>
        <dbReference type="EMBL" id="BBU22139.1"/>
    </source>
</evidence>
<reference evidence="2 3" key="1">
    <citation type="submission" date="2019-12" db="EMBL/GenBank/DDBJ databases">
        <title>Complete genome sequence of Mycolicibacterium xenopi str. JCM15661T.</title>
        <authorList>
            <person name="Yoshida M."/>
            <person name="Fukano H."/>
            <person name="Asakura T."/>
            <person name="Hoshino Y."/>
        </authorList>
    </citation>
    <scope>NUCLEOTIDE SEQUENCE [LARGE SCALE GENOMIC DNA]</scope>
    <source>
        <strain evidence="2 3">JCM 15661T</strain>
    </source>
</reference>
<dbReference type="RefSeq" id="WP_085193437.1">
    <property type="nucleotide sequence ID" value="NZ_AP022314.1"/>
</dbReference>
<protein>
    <submittedName>
        <fullName evidence="2">Uncharacterized protein</fullName>
    </submittedName>
</protein>
<dbReference type="EMBL" id="AP022314">
    <property type="protein sequence ID" value="BBU22139.1"/>
    <property type="molecule type" value="Genomic_DNA"/>
</dbReference>
<evidence type="ECO:0000256" key="1">
    <source>
        <dbReference type="SAM" id="MobiDB-lite"/>
    </source>
</evidence>
<proteinExistence type="predicted"/>